<evidence type="ECO:0000256" key="8">
    <source>
        <dbReference type="SAM" id="Phobius"/>
    </source>
</evidence>
<dbReference type="InterPro" id="IPR036890">
    <property type="entry name" value="HATPase_C_sf"/>
</dbReference>
<keyword evidence="6 10" id="KW-0418">Kinase</keyword>
<feature type="transmembrane region" description="Helical" evidence="8">
    <location>
        <begin position="90"/>
        <end position="108"/>
    </location>
</feature>
<dbReference type="GO" id="GO:0004673">
    <property type="term" value="F:protein histidine kinase activity"/>
    <property type="evidence" value="ECO:0007669"/>
    <property type="project" value="UniProtKB-EC"/>
</dbReference>
<organism evidence="10 11">
    <name type="scientific">Sphingomonas trueperi</name>
    <dbReference type="NCBI Taxonomy" id="53317"/>
    <lineage>
        <taxon>Bacteria</taxon>
        <taxon>Pseudomonadati</taxon>
        <taxon>Pseudomonadota</taxon>
        <taxon>Alphaproteobacteria</taxon>
        <taxon>Sphingomonadales</taxon>
        <taxon>Sphingomonadaceae</taxon>
        <taxon>Sphingomonas</taxon>
    </lineage>
</organism>
<reference evidence="10 11" key="1">
    <citation type="submission" date="2020-03" db="EMBL/GenBank/DDBJ databases">
        <title>Genomic Encyclopedia of Type Strains, Phase IV (KMG-IV): sequencing the most valuable type-strain genomes for metagenomic binning, comparative biology and taxonomic classification.</title>
        <authorList>
            <person name="Goeker M."/>
        </authorList>
    </citation>
    <scope>NUCLEOTIDE SEQUENCE [LARGE SCALE GENOMIC DNA]</scope>
    <source>
        <strain evidence="10 11">DSM 7225</strain>
    </source>
</reference>
<dbReference type="SMART" id="SM00911">
    <property type="entry name" value="HWE_HK"/>
    <property type="match status" value="1"/>
</dbReference>
<evidence type="ECO:0000259" key="9">
    <source>
        <dbReference type="SMART" id="SM00911"/>
    </source>
</evidence>
<dbReference type="AlphaFoldDB" id="A0A7X5Y3E2"/>
<dbReference type="Gene3D" id="3.30.565.10">
    <property type="entry name" value="Histidine kinase-like ATPase, C-terminal domain"/>
    <property type="match status" value="1"/>
</dbReference>
<evidence type="ECO:0000256" key="5">
    <source>
        <dbReference type="ARBA" id="ARBA00022741"/>
    </source>
</evidence>
<evidence type="ECO:0000256" key="2">
    <source>
        <dbReference type="ARBA" id="ARBA00012438"/>
    </source>
</evidence>
<dbReference type="Pfam" id="PF07536">
    <property type="entry name" value="HWE_HK"/>
    <property type="match status" value="1"/>
</dbReference>
<evidence type="ECO:0000256" key="1">
    <source>
        <dbReference type="ARBA" id="ARBA00000085"/>
    </source>
</evidence>
<keyword evidence="8" id="KW-0812">Transmembrane</keyword>
<keyword evidence="8" id="KW-0472">Membrane</keyword>
<feature type="transmembrane region" description="Helical" evidence="8">
    <location>
        <begin position="59"/>
        <end position="78"/>
    </location>
</feature>
<comment type="catalytic activity">
    <reaction evidence="1">
        <text>ATP + protein L-histidine = ADP + protein N-phospho-L-histidine.</text>
        <dbReference type="EC" id="2.7.13.3"/>
    </reaction>
</comment>
<name>A0A7X5Y3E2_9SPHN</name>
<dbReference type="PANTHER" id="PTHR41523">
    <property type="entry name" value="TWO-COMPONENT SYSTEM SENSOR PROTEIN"/>
    <property type="match status" value="1"/>
</dbReference>
<keyword evidence="5" id="KW-0547">Nucleotide-binding</keyword>
<dbReference type="InterPro" id="IPR035965">
    <property type="entry name" value="PAS-like_dom_sf"/>
</dbReference>
<evidence type="ECO:0000313" key="11">
    <source>
        <dbReference type="Proteomes" id="UP000531251"/>
    </source>
</evidence>
<keyword evidence="11" id="KW-1185">Reference proteome</keyword>
<evidence type="ECO:0000256" key="7">
    <source>
        <dbReference type="ARBA" id="ARBA00022840"/>
    </source>
</evidence>
<evidence type="ECO:0000256" key="6">
    <source>
        <dbReference type="ARBA" id="ARBA00022777"/>
    </source>
</evidence>
<proteinExistence type="predicted"/>
<keyword evidence="8" id="KW-1133">Transmembrane helix</keyword>
<dbReference type="PANTHER" id="PTHR41523:SF7">
    <property type="entry name" value="HISTIDINE KINASE"/>
    <property type="match status" value="1"/>
</dbReference>
<feature type="transmembrane region" description="Helical" evidence="8">
    <location>
        <begin position="268"/>
        <end position="290"/>
    </location>
</feature>
<dbReference type="RefSeq" id="WP_164542710.1">
    <property type="nucleotide sequence ID" value="NZ_BAAADY010000037.1"/>
</dbReference>
<dbReference type="Proteomes" id="UP000531251">
    <property type="component" value="Unassembled WGS sequence"/>
</dbReference>
<dbReference type="EMBL" id="JAATJB010000024">
    <property type="protein sequence ID" value="NJB99925.1"/>
    <property type="molecule type" value="Genomic_DNA"/>
</dbReference>
<gene>
    <name evidence="10" type="ORF">GGR89_004273</name>
</gene>
<evidence type="ECO:0000313" key="10">
    <source>
        <dbReference type="EMBL" id="NJB99925.1"/>
    </source>
</evidence>
<sequence length="625" mass="66411">MPQGDGSFPGQLAARHLPARIRVLACMGAGIAIAVGAVVLAGWTSRTYPLTQFFHQRSAMQPLTALCAVLAGTGILAAARRHVDRPHVRILCAIVLTIALQTLVQQAAGLDLGTDRWLFPAAIDGQPIPYAHPGRMAMPTAIAFLLIGAGLYLSQVAGRIAGLLLSATSSAVLLLAAIAFLSHLYAVAPFQGPFSFTQVALPTSLALAGLGTGVLALRPRRGWVGLLVGNSVGATAARLLLPLMMVVPILVAGLALRGSEIGLYPADFRLALTTAITVVLLGALALWGSAQLDSLVFERRSAEILRQNEATLRAFFDTEGLFASIVERRGDEVHYIAANRAFSALFGRDEVAGLTQRDLDPGGPAQAMADRLKVIEANGVAQSMEMRHVAEAGTRWFQVTISPIGGSPINAPRFATASFEITERKRAEAHQQVLLQELNHRVKNTLAVVQSLATQTFRGDQADPVARRTFEARLAAVAAANDLLTRQNWETISLRALVGNTVGPGCGADSTRIHLDGPELALPGRMAVSLTLALHELCTNAVKYGALSNNVGEILVRWSVTSGDEPRLNIAWIERGGPPVVAPSDRGFGSRLIERALSAELRGPVRIEFRPTGLVCEIDAPLPQS</sequence>
<dbReference type="InterPro" id="IPR011102">
    <property type="entry name" value="Sig_transdc_His_kinase_HWE"/>
</dbReference>
<evidence type="ECO:0000256" key="3">
    <source>
        <dbReference type="ARBA" id="ARBA00022553"/>
    </source>
</evidence>
<feature type="transmembrane region" description="Helical" evidence="8">
    <location>
        <begin position="21"/>
        <end position="43"/>
    </location>
</feature>
<comment type="caution">
    <text evidence="10">The sequence shown here is derived from an EMBL/GenBank/DDBJ whole genome shotgun (WGS) entry which is preliminary data.</text>
</comment>
<accession>A0A7X5Y3E2</accession>
<protein>
    <recommendedName>
        <fullName evidence="2">histidine kinase</fullName>
        <ecNumber evidence="2">2.7.13.3</ecNumber>
    </recommendedName>
</protein>
<keyword evidence="4" id="KW-0808">Transferase</keyword>
<dbReference type="SUPFAM" id="SSF55785">
    <property type="entry name" value="PYP-like sensor domain (PAS domain)"/>
    <property type="match status" value="1"/>
</dbReference>
<dbReference type="GO" id="GO:0005524">
    <property type="term" value="F:ATP binding"/>
    <property type="evidence" value="ECO:0007669"/>
    <property type="project" value="UniProtKB-KW"/>
</dbReference>
<feature type="transmembrane region" description="Helical" evidence="8">
    <location>
        <begin position="136"/>
        <end position="153"/>
    </location>
</feature>
<feature type="transmembrane region" description="Helical" evidence="8">
    <location>
        <begin position="160"/>
        <end position="187"/>
    </location>
</feature>
<dbReference type="EC" id="2.7.13.3" evidence="2"/>
<feature type="transmembrane region" description="Helical" evidence="8">
    <location>
        <begin position="239"/>
        <end position="256"/>
    </location>
</feature>
<dbReference type="Gene3D" id="3.30.450.20">
    <property type="entry name" value="PAS domain"/>
    <property type="match status" value="1"/>
</dbReference>
<keyword evidence="7" id="KW-0067">ATP-binding</keyword>
<evidence type="ECO:0000256" key="4">
    <source>
        <dbReference type="ARBA" id="ARBA00022679"/>
    </source>
</evidence>
<feature type="domain" description="Signal transduction histidine kinase HWE region" evidence="9">
    <location>
        <begin position="437"/>
        <end position="519"/>
    </location>
</feature>
<keyword evidence="3" id="KW-0597">Phosphoprotein</keyword>